<keyword evidence="4" id="KW-0472">Membrane</keyword>
<evidence type="ECO:0000313" key="7">
    <source>
        <dbReference type="Proteomes" id="UP000233524"/>
    </source>
</evidence>
<evidence type="ECO:0000256" key="4">
    <source>
        <dbReference type="SAM" id="Phobius"/>
    </source>
</evidence>
<dbReference type="InterPro" id="IPR022742">
    <property type="entry name" value="Hydrolase_4"/>
</dbReference>
<dbReference type="EMBL" id="NLAX01001034">
    <property type="protein sequence ID" value="PKS06380.1"/>
    <property type="molecule type" value="Genomic_DNA"/>
</dbReference>
<dbReference type="VEuPathDB" id="FungiDB:jhhlp_007128"/>
<dbReference type="Gene3D" id="3.40.50.1820">
    <property type="entry name" value="alpha/beta hydrolase"/>
    <property type="match status" value="1"/>
</dbReference>
<dbReference type="PRINTS" id="PR00111">
    <property type="entry name" value="ABHYDROLASE"/>
</dbReference>
<dbReference type="Proteomes" id="UP000233524">
    <property type="component" value="Unassembled WGS sequence"/>
</dbReference>
<comment type="caution">
    <text evidence="6">The sequence shown here is derived from an EMBL/GenBank/DDBJ whole genome shotgun (WGS) entry which is preliminary data.</text>
</comment>
<feature type="transmembrane region" description="Helical" evidence="4">
    <location>
        <begin position="20"/>
        <end position="42"/>
    </location>
</feature>
<dbReference type="PANTHER" id="PTHR43798">
    <property type="entry name" value="MONOACYLGLYCEROL LIPASE"/>
    <property type="match status" value="1"/>
</dbReference>
<comment type="similarity">
    <text evidence="1">Belongs to the AB hydrolase superfamily.</text>
</comment>
<reference evidence="6 7" key="1">
    <citation type="journal article" date="2017" name="G3 (Bethesda)">
        <title>First Draft Genome Sequence of the Pathogenic Fungus Lomentospora prolificans (Formerly Scedosporium prolificans).</title>
        <authorList>
            <person name="Luo R."/>
            <person name="Zimin A."/>
            <person name="Workman R."/>
            <person name="Fan Y."/>
            <person name="Pertea G."/>
            <person name="Grossman N."/>
            <person name="Wear M.P."/>
            <person name="Jia B."/>
            <person name="Miller H."/>
            <person name="Casadevall A."/>
            <person name="Timp W."/>
            <person name="Zhang S.X."/>
            <person name="Salzberg S.L."/>
        </authorList>
    </citation>
    <scope>NUCLEOTIDE SEQUENCE [LARGE SCALE GENOMIC DNA]</scope>
    <source>
        <strain evidence="6 7">JHH-5317</strain>
    </source>
</reference>
<feature type="domain" description="Serine aminopeptidase S33" evidence="5">
    <location>
        <begin position="100"/>
        <end position="224"/>
    </location>
</feature>
<keyword evidence="7" id="KW-1185">Reference proteome</keyword>
<proteinExistence type="inferred from homology"/>
<evidence type="ECO:0000259" key="5">
    <source>
        <dbReference type="Pfam" id="PF12146"/>
    </source>
</evidence>
<keyword evidence="4" id="KW-0812">Transmembrane</keyword>
<dbReference type="InParanoid" id="A0A2N3N1S3"/>
<evidence type="ECO:0000256" key="2">
    <source>
        <dbReference type="ARBA" id="ARBA00022801"/>
    </source>
</evidence>
<dbReference type="SUPFAM" id="SSF53474">
    <property type="entry name" value="alpha/beta-Hydrolases"/>
    <property type="match status" value="1"/>
</dbReference>
<dbReference type="Pfam" id="PF12146">
    <property type="entry name" value="Hydrolase_4"/>
    <property type="match status" value="1"/>
</dbReference>
<dbReference type="STRING" id="41688.A0A2N3N1S3"/>
<dbReference type="InterPro" id="IPR029058">
    <property type="entry name" value="AB_hydrolase_fold"/>
</dbReference>
<evidence type="ECO:0000256" key="1">
    <source>
        <dbReference type="ARBA" id="ARBA00008645"/>
    </source>
</evidence>
<dbReference type="GO" id="GO:0016020">
    <property type="term" value="C:membrane"/>
    <property type="evidence" value="ECO:0007669"/>
    <property type="project" value="TreeGrafter"/>
</dbReference>
<keyword evidence="2" id="KW-0378">Hydrolase</keyword>
<name>A0A2N3N1S3_9PEZI</name>
<organism evidence="6 7">
    <name type="scientific">Lomentospora prolificans</name>
    <dbReference type="NCBI Taxonomy" id="41688"/>
    <lineage>
        <taxon>Eukaryota</taxon>
        <taxon>Fungi</taxon>
        <taxon>Dikarya</taxon>
        <taxon>Ascomycota</taxon>
        <taxon>Pezizomycotina</taxon>
        <taxon>Sordariomycetes</taxon>
        <taxon>Hypocreomycetidae</taxon>
        <taxon>Microascales</taxon>
        <taxon>Microascaceae</taxon>
        <taxon>Lomentospora</taxon>
    </lineage>
</organism>
<evidence type="ECO:0000256" key="3">
    <source>
        <dbReference type="SAM" id="MobiDB-lite"/>
    </source>
</evidence>
<protein>
    <recommendedName>
        <fullName evidence="5">Serine aminopeptidase S33 domain-containing protein</fullName>
    </recommendedName>
</protein>
<evidence type="ECO:0000313" key="6">
    <source>
        <dbReference type="EMBL" id="PKS06380.1"/>
    </source>
</evidence>
<feature type="region of interest" description="Disordered" evidence="3">
    <location>
        <begin position="282"/>
        <end position="301"/>
    </location>
</feature>
<dbReference type="InterPro" id="IPR050266">
    <property type="entry name" value="AB_hydrolase_sf"/>
</dbReference>
<sequence>MPTLYDLLGLDLADESTRAALAVVAITAAATLTTISLARAVLYPQRPAVIPNPLQTKIPELSEKEVAKLEYKPDSYPGARDVVTPYGNIRVYEWGPEDGKKVLFVHGISTSCMTVSRLAQAMVDRGYRVMMFDLFGRGFSDGVGDLPHDSRLYVSQALLAMASSPLSWTGNNSLRLVGYSMGGGIAIQFASAFPHMVESLVLLAPAGLIRAENFGIVSRILFRSGIVPDRFISELARIRLRKPIASSVNKKKSPTPSPNGAGSPLAKPNGEVSANDLRSALHHTKSQHKSMTDVGATEGADPPTADAVTALEKRVLDYIAWMADHHAGFIHAFLSSLRHAPLMDQHESWAKIGERPPGSTCILLAREDEIINPDDYRSDGLHLVGGEDRVTWKLVDGGHDFVMTHSNQIMRELDEFWGLEKKATD</sequence>
<dbReference type="AlphaFoldDB" id="A0A2N3N1S3"/>
<gene>
    <name evidence="6" type="ORF">jhhlp_007128</name>
</gene>
<dbReference type="GO" id="GO:0016787">
    <property type="term" value="F:hydrolase activity"/>
    <property type="evidence" value="ECO:0007669"/>
    <property type="project" value="UniProtKB-KW"/>
</dbReference>
<keyword evidence="4" id="KW-1133">Transmembrane helix</keyword>
<dbReference type="InterPro" id="IPR000073">
    <property type="entry name" value="AB_hydrolase_1"/>
</dbReference>
<dbReference type="PANTHER" id="PTHR43798:SF14">
    <property type="entry name" value="SERINE HYDROLASE-LIKE PROTEIN DDB_G0286239"/>
    <property type="match status" value="1"/>
</dbReference>
<feature type="region of interest" description="Disordered" evidence="3">
    <location>
        <begin position="247"/>
        <end position="272"/>
    </location>
</feature>
<accession>A0A2N3N1S3</accession>
<dbReference type="OrthoDB" id="408373at2759"/>